<gene>
    <name evidence="1" type="ORF">C7S18_22220</name>
</gene>
<protein>
    <submittedName>
        <fullName evidence="1">Bacteriocin-protection protein</fullName>
    </submittedName>
</protein>
<dbReference type="Pfam" id="PF13376">
    <property type="entry name" value="OmdA"/>
    <property type="match status" value="1"/>
</dbReference>
<accession>A0A2P1PXZ9</accession>
<reference evidence="1 2" key="1">
    <citation type="submission" date="2018-03" db="EMBL/GenBank/DDBJ databases">
        <title>Ahniella affigens gen. nov., sp. nov., a gammaproteobacterium isolated from sandy soil near a stream.</title>
        <authorList>
            <person name="Ko Y."/>
            <person name="Kim J.-H."/>
        </authorList>
    </citation>
    <scope>NUCLEOTIDE SEQUENCE [LARGE SCALE GENOMIC DNA]</scope>
    <source>
        <strain evidence="1 2">D13</strain>
    </source>
</reference>
<dbReference type="OrthoDB" id="9796999at2"/>
<dbReference type="AlphaFoldDB" id="A0A2P1PXZ9"/>
<evidence type="ECO:0000313" key="2">
    <source>
        <dbReference type="Proteomes" id="UP000241074"/>
    </source>
</evidence>
<dbReference type="KEGG" id="xba:C7S18_22220"/>
<sequence length="189" mass="21660">MSTSRPTFFADAAAFRRWLVAHSQRERELLVGFWKVDSGRPSMTWSESVDEALCFGWIDGVRRRIDDESYEIRFTSRKPGSIWSAVNIAKIEPLRQAGRMTTAGEQAYAGRLEHRSKVYAYEQPATAELDPADLKRFKADRIAWTYFESCPKGYRHVMLHWVTSAKKPETRALRLGKLIAACATGTRLR</sequence>
<organism evidence="1 2">
    <name type="scientific">Ahniella affigens</name>
    <dbReference type="NCBI Taxonomy" id="2021234"/>
    <lineage>
        <taxon>Bacteria</taxon>
        <taxon>Pseudomonadati</taxon>
        <taxon>Pseudomonadota</taxon>
        <taxon>Gammaproteobacteria</taxon>
        <taxon>Lysobacterales</taxon>
        <taxon>Rhodanobacteraceae</taxon>
        <taxon>Ahniella</taxon>
    </lineage>
</organism>
<dbReference type="Proteomes" id="UP000241074">
    <property type="component" value="Chromosome"/>
</dbReference>
<proteinExistence type="predicted"/>
<reference evidence="1 2" key="2">
    <citation type="submission" date="2018-03" db="EMBL/GenBank/DDBJ databases">
        <authorList>
            <person name="Keele B.F."/>
        </authorList>
    </citation>
    <scope>NUCLEOTIDE SEQUENCE [LARGE SCALE GENOMIC DNA]</scope>
    <source>
        <strain evidence="1 2">D13</strain>
    </source>
</reference>
<dbReference type="EMBL" id="CP027860">
    <property type="protein sequence ID" value="AVP99722.1"/>
    <property type="molecule type" value="Genomic_DNA"/>
</dbReference>
<keyword evidence="2" id="KW-1185">Reference proteome</keyword>
<evidence type="ECO:0000313" key="1">
    <source>
        <dbReference type="EMBL" id="AVP99722.1"/>
    </source>
</evidence>
<name>A0A2P1PXZ9_9GAMM</name>
<dbReference type="RefSeq" id="WP_106893641.1">
    <property type="nucleotide sequence ID" value="NZ_CP027860.1"/>
</dbReference>